<dbReference type="InterPro" id="IPR050428">
    <property type="entry name" value="TCS_sensor_his_kinase"/>
</dbReference>
<gene>
    <name evidence="16" type="primary">phoQ_2</name>
    <name evidence="16" type="ORF">A9E74_01496</name>
</gene>
<evidence type="ECO:0000256" key="5">
    <source>
        <dbReference type="ARBA" id="ARBA00022679"/>
    </source>
</evidence>
<evidence type="ECO:0000313" key="16">
    <source>
        <dbReference type="EMBL" id="ODN66799.1"/>
    </source>
</evidence>
<proteinExistence type="predicted"/>
<dbReference type="EMBL" id="MCRI01000013">
    <property type="protein sequence ID" value="ODN66799.1"/>
    <property type="molecule type" value="Genomic_DNA"/>
</dbReference>
<dbReference type="InterPro" id="IPR003660">
    <property type="entry name" value="HAMP_dom"/>
</dbReference>
<feature type="transmembrane region" description="Helical" evidence="13">
    <location>
        <begin position="171"/>
        <end position="190"/>
    </location>
</feature>
<evidence type="ECO:0000256" key="9">
    <source>
        <dbReference type="ARBA" id="ARBA00022840"/>
    </source>
</evidence>
<evidence type="ECO:0000256" key="7">
    <source>
        <dbReference type="ARBA" id="ARBA00022741"/>
    </source>
</evidence>
<dbReference type="RefSeq" id="WP_069295965.1">
    <property type="nucleotide sequence ID" value="NZ_MCRI01000013.1"/>
</dbReference>
<evidence type="ECO:0000256" key="1">
    <source>
        <dbReference type="ARBA" id="ARBA00000085"/>
    </source>
</evidence>
<keyword evidence="12 13" id="KW-0472">Membrane</keyword>
<dbReference type="GO" id="GO:0000155">
    <property type="term" value="F:phosphorelay sensor kinase activity"/>
    <property type="evidence" value="ECO:0007669"/>
    <property type="project" value="InterPro"/>
</dbReference>
<comment type="subcellular location">
    <subcellularLocation>
        <location evidence="2">Membrane</location>
    </subcellularLocation>
</comment>
<dbReference type="InterPro" id="IPR058619">
    <property type="entry name" value="PhoQ/CarS-like_HATPase"/>
</dbReference>
<evidence type="ECO:0000256" key="8">
    <source>
        <dbReference type="ARBA" id="ARBA00022777"/>
    </source>
</evidence>
<dbReference type="Gene3D" id="1.10.287.130">
    <property type="match status" value="1"/>
</dbReference>
<dbReference type="PANTHER" id="PTHR45436:SF4">
    <property type="entry name" value="SENSOR PROTEIN PHOQ"/>
    <property type="match status" value="1"/>
</dbReference>
<comment type="catalytic activity">
    <reaction evidence="1">
        <text>ATP + protein L-histidine = ADP + protein N-phospho-L-histidine.</text>
        <dbReference type="EC" id="2.7.13.3"/>
    </reaction>
</comment>
<dbReference type="GO" id="GO:0005886">
    <property type="term" value="C:plasma membrane"/>
    <property type="evidence" value="ECO:0007669"/>
    <property type="project" value="TreeGrafter"/>
</dbReference>
<accession>A0A1E3GRX9</accession>
<dbReference type="PROSITE" id="PS50109">
    <property type="entry name" value="HIS_KIN"/>
    <property type="match status" value="1"/>
</dbReference>
<protein>
    <recommendedName>
        <fullName evidence="3">histidine kinase</fullName>
        <ecNumber evidence="3">2.7.13.3</ecNumber>
    </recommendedName>
</protein>
<reference evidence="16 17" key="1">
    <citation type="submission" date="2016-07" db="EMBL/GenBank/DDBJ databases">
        <title>Draft Genome Sequence of Methylophaga muralis Bur 1.</title>
        <authorList>
            <person name="Vasilenko O.V."/>
            <person name="Doronina N.V."/>
            <person name="Shmareva M.N."/>
            <person name="Tarlachkov S.V."/>
            <person name="Mustakhimov I."/>
            <person name="Trotsenko Y.A."/>
        </authorList>
    </citation>
    <scope>NUCLEOTIDE SEQUENCE [LARGE SCALE GENOMIC DNA]</scope>
    <source>
        <strain evidence="16 17">Bur 1</strain>
    </source>
</reference>
<evidence type="ECO:0000256" key="13">
    <source>
        <dbReference type="SAM" id="Phobius"/>
    </source>
</evidence>
<evidence type="ECO:0000259" key="14">
    <source>
        <dbReference type="PROSITE" id="PS50109"/>
    </source>
</evidence>
<name>A0A1E3GRX9_9GAMM</name>
<evidence type="ECO:0000256" key="4">
    <source>
        <dbReference type="ARBA" id="ARBA00022553"/>
    </source>
</evidence>
<dbReference type="STRING" id="291169.A9E74_01496"/>
<dbReference type="CDD" id="cd16954">
    <property type="entry name" value="HATPase_PhoQ-like"/>
    <property type="match status" value="1"/>
</dbReference>
<keyword evidence="10 13" id="KW-1133">Transmembrane helix</keyword>
<evidence type="ECO:0000256" key="12">
    <source>
        <dbReference type="ARBA" id="ARBA00023136"/>
    </source>
</evidence>
<keyword evidence="11" id="KW-0902">Two-component regulatory system</keyword>
<evidence type="ECO:0000256" key="6">
    <source>
        <dbReference type="ARBA" id="ARBA00022692"/>
    </source>
</evidence>
<feature type="domain" description="Histidine kinase" evidence="14">
    <location>
        <begin position="250"/>
        <end position="450"/>
    </location>
</feature>
<evidence type="ECO:0000256" key="10">
    <source>
        <dbReference type="ARBA" id="ARBA00022989"/>
    </source>
</evidence>
<keyword evidence="9" id="KW-0067">ATP-binding</keyword>
<evidence type="ECO:0000313" key="17">
    <source>
        <dbReference type="Proteomes" id="UP000094379"/>
    </source>
</evidence>
<dbReference type="PANTHER" id="PTHR45436">
    <property type="entry name" value="SENSOR HISTIDINE KINASE YKOH"/>
    <property type="match status" value="1"/>
</dbReference>
<keyword evidence="17" id="KW-1185">Reference proteome</keyword>
<dbReference type="AlphaFoldDB" id="A0A1E3GRX9"/>
<keyword evidence="4" id="KW-0597">Phosphoprotein</keyword>
<dbReference type="PATRIC" id="fig|291169.3.peg.1500"/>
<dbReference type="InterPro" id="IPR003594">
    <property type="entry name" value="HATPase_dom"/>
</dbReference>
<evidence type="ECO:0000256" key="11">
    <source>
        <dbReference type="ARBA" id="ARBA00023012"/>
    </source>
</evidence>
<dbReference type="InterPro" id="IPR036890">
    <property type="entry name" value="HATPase_C_sf"/>
</dbReference>
<sequence>MNKFTLSLTNRQLIAVTLVLSAFLGISAFSLFNAFAGNAETAQKQRLLNYVYTLLTAAEMSHDGKLIMQDKLAEPKFSIPNSGLYAQITSGDTIVWQSPSVIGLFLALPYHPGPSEQLYSQINLDNGMKLQNLAFGIVWENDDGEHFDYTINVSEDQHMLEAQIDEFQLNLWYWLGGTGLMLLIAQWLILRWSLQPLHKAAADLHAIESGKQQRLGDDYPSELQQLTRNINNLLDHEQSRRQRYKNSLADLAHSLKTPLALLRSELESCDDVVACKLTGEEQLDRINALVDYQLQRAATEGKSNLLAPVSIGEIINKLMNSLKKVYQSKNIHTQCEIERDAMLHADEGDMYELLGNLLENAFKYCNHQVNIVLRQQDRRIVVRIEDDGPGVPAHASADIIKRGNRIDTQIEGQGLGLAIASDIVEAYQGKISVQPSYLGGACFLIELIDH</sequence>
<dbReference type="PROSITE" id="PS50885">
    <property type="entry name" value="HAMP"/>
    <property type="match status" value="1"/>
</dbReference>
<dbReference type="GO" id="GO:0005524">
    <property type="term" value="F:ATP binding"/>
    <property type="evidence" value="ECO:0007669"/>
    <property type="project" value="UniProtKB-KW"/>
</dbReference>
<dbReference type="InterPro" id="IPR005467">
    <property type="entry name" value="His_kinase_dom"/>
</dbReference>
<comment type="caution">
    <text evidence="16">The sequence shown here is derived from an EMBL/GenBank/DDBJ whole genome shotgun (WGS) entry which is preliminary data.</text>
</comment>
<evidence type="ECO:0000256" key="3">
    <source>
        <dbReference type="ARBA" id="ARBA00012438"/>
    </source>
</evidence>
<dbReference type="SMART" id="SM00387">
    <property type="entry name" value="HATPase_c"/>
    <property type="match status" value="1"/>
</dbReference>
<evidence type="ECO:0000259" key="15">
    <source>
        <dbReference type="PROSITE" id="PS50885"/>
    </source>
</evidence>
<dbReference type="Proteomes" id="UP000094379">
    <property type="component" value="Unassembled WGS sequence"/>
</dbReference>
<dbReference type="EC" id="2.7.13.3" evidence="3"/>
<keyword evidence="5 16" id="KW-0808">Transferase</keyword>
<feature type="domain" description="HAMP" evidence="15">
    <location>
        <begin position="191"/>
        <end position="242"/>
    </location>
</feature>
<dbReference type="InterPro" id="IPR036097">
    <property type="entry name" value="HisK_dim/P_sf"/>
</dbReference>
<organism evidence="16 17">
    <name type="scientific">Methylophaga muralis</name>
    <dbReference type="NCBI Taxonomy" id="291169"/>
    <lineage>
        <taxon>Bacteria</taxon>
        <taxon>Pseudomonadati</taxon>
        <taxon>Pseudomonadota</taxon>
        <taxon>Gammaproteobacteria</taxon>
        <taxon>Thiotrichales</taxon>
        <taxon>Piscirickettsiaceae</taxon>
        <taxon>Methylophaga</taxon>
    </lineage>
</organism>
<dbReference type="PRINTS" id="PR00344">
    <property type="entry name" value="BCTRLSENSOR"/>
</dbReference>
<keyword evidence="8" id="KW-0418">Kinase</keyword>
<dbReference type="SUPFAM" id="SSF47384">
    <property type="entry name" value="Homodimeric domain of signal transducing histidine kinase"/>
    <property type="match status" value="1"/>
</dbReference>
<evidence type="ECO:0000256" key="2">
    <source>
        <dbReference type="ARBA" id="ARBA00004370"/>
    </source>
</evidence>
<keyword evidence="7" id="KW-0547">Nucleotide-binding</keyword>
<dbReference type="SUPFAM" id="SSF55874">
    <property type="entry name" value="ATPase domain of HSP90 chaperone/DNA topoisomerase II/histidine kinase"/>
    <property type="match status" value="1"/>
</dbReference>
<dbReference type="InterPro" id="IPR004358">
    <property type="entry name" value="Sig_transdc_His_kin-like_C"/>
</dbReference>
<keyword evidence="6 13" id="KW-0812">Transmembrane</keyword>
<dbReference type="Pfam" id="PF02518">
    <property type="entry name" value="HATPase_c"/>
    <property type="match status" value="1"/>
</dbReference>
<dbReference type="Gene3D" id="3.30.565.10">
    <property type="entry name" value="Histidine kinase-like ATPase, C-terminal domain"/>
    <property type="match status" value="1"/>
</dbReference>